<keyword evidence="2" id="KW-1185">Reference proteome</keyword>
<evidence type="ECO:0000313" key="1">
    <source>
        <dbReference type="EMBL" id="CAI2386881.1"/>
    </source>
</evidence>
<evidence type="ECO:0000313" key="2">
    <source>
        <dbReference type="Proteomes" id="UP001295684"/>
    </source>
</evidence>
<comment type="caution">
    <text evidence="1">The sequence shown here is derived from an EMBL/GenBank/DDBJ whole genome shotgun (WGS) entry which is preliminary data.</text>
</comment>
<gene>
    <name evidence="1" type="ORF">ECRASSUSDP1_LOCUS28506</name>
</gene>
<accession>A0AAD1YA41</accession>
<dbReference type="AlphaFoldDB" id="A0AAD1YA41"/>
<dbReference type="Proteomes" id="UP001295684">
    <property type="component" value="Unassembled WGS sequence"/>
</dbReference>
<organism evidence="1 2">
    <name type="scientific">Euplotes crassus</name>
    <dbReference type="NCBI Taxonomy" id="5936"/>
    <lineage>
        <taxon>Eukaryota</taxon>
        <taxon>Sar</taxon>
        <taxon>Alveolata</taxon>
        <taxon>Ciliophora</taxon>
        <taxon>Intramacronucleata</taxon>
        <taxon>Spirotrichea</taxon>
        <taxon>Hypotrichia</taxon>
        <taxon>Euplotida</taxon>
        <taxon>Euplotidae</taxon>
        <taxon>Moneuplotes</taxon>
    </lineage>
</organism>
<protein>
    <submittedName>
        <fullName evidence="1">Uncharacterized protein</fullName>
    </submittedName>
</protein>
<sequence>MLENSEEDLNITGKNITYPKFTTSYGFFSQNPVKPSKESNPPKLMVLRSKSIMKEQISKAKSAIIYKKFKRENGIGKLNGIYPKMVAEEPLRDFEGQEVIMLQYDEKKSLKNTSDINPSFSRYKKRNTRNNNFRSRQFLTSSSVDYSQDRFPVDLKILGKSTQHSEYLKKMRKICKFRMEATSFNFNYHKIFQSADQAGKNDSSGLNYKNSMNKREDFSCNSRLNIIEMQNSTKRMRNSSQMYNPEVSLTNPLFIAQKAKMFIRDDSKKNVKIGRDTPIISDESQSDDDDEKEVKFCLKSDRSNSDSLRNTDSVCNKGLINLKLNIKRRNKFVPVYKKTKAGQQYGNFVQKPKPFRNNKNVFEASRKSKSMDPKLCQISCIQTLQNKTFVKENKLNKRKVFTKNIQLNQSPRNKVLRRISSYLRKKLGRSSIER</sequence>
<proteinExistence type="predicted"/>
<dbReference type="EMBL" id="CAMPGE010029414">
    <property type="protein sequence ID" value="CAI2386881.1"/>
    <property type="molecule type" value="Genomic_DNA"/>
</dbReference>
<name>A0AAD1YA41_EUPCR</name>
<reference evidence="1" key="1">
    <citation type="submission" date="2023-07" db="EMBL/GenBank/DDBJ databases">
        <authorList>
            <consortium name="AG Swart"/>
            <person name="Singh M."/>
            <person name="Singh A."/>
            <person name="Seah K."/>
            <person name="Emmerich C."/>
        </authorList>
    </citation>
    <scope>NUCLEOTIDE SEQUENCE</scope>
    <source>
        <strain evidence="1">DP1</strain>
    </source>
</reference>